<sequence>MTALLDAVAAGVTIHDLSQPFEEGMPCAPNHPGFRLALLRRHGDVMRADGGSSAGELIVTGGHVGTHVDALSHISQDGLLHGGHDAAEAQSGGRFRVHGAETIPPLVRRGVLLDVAAAQEVDVLPGGYGVTADDLERCLRRTGVRLAEGDVALVRTGWARHWSDPAAYLGLDTGVPGVDPSGAGWLADHGVALTGADTTAYEQIPPGAGLRVLPVHRLLLVEAGIYIVEHLRLDSLAEDGVSEFLFVLAPLPIVGGTGSPVRPLAVV</sequence>
<dbReference type="EMBL" id="FMIC01000002">
    <property type="protein sequence ID" value="SCL59349.1"/>
    <property type="molecule type" value="Genomic_DNA"/>
</dbReference>
<dbReference type="RefSeq" id="WP_091625903.1">
    <property type="nucleotide sequence ID" value="NZ_CP109071.1"/>
</dbReference>
<dbReference type="InterPro" id="IPR007325">
    <property type="entry name" value="KFase/CYL"/>
</dbReference>
<name>A0A1C6UZB0_9ACTN</name>
<dbReference type="GO" id="GO:0004061">
    <property type="term" value="F:arylformamidase activity"/>
    <property type="evidence" value="ECO:0007669"/>
    <property type="project" value="InterPro"/>
</dbReference>
<evidence type="ECO:0000313" key="2">
    <source>
        <dbReference type="EMBL" id="WSA35091.1"/>
    </source>
</evidence>
<protein>
    <submittedName>
        <fullName evidence="2">Cyclase family protein</fullName>
    </submittedName>
    <submittedName>
        <fullName evidence="1">Kynurenine formamidase</fullName>
    </submittedName>
</protein>
<gene>
    <name evidence="1" type="ORF">GA0070608_2131</name>
    <name evidence="2" type="ORF">OIE14_14120</name>
</gene>
<dbReference type="PANTHER" id="PTHR34861:SF10">
    <property type="entry name" value="CYCLASE"/>
    <property type="match status" value="1"/>
</dbReference>
<keyword evidence="4" id="KW-1185">Reference proteome</keyword>
<dbReference type="Proteomes" id="UP001334804">
    <property type="component" value="Chromosome"/>
</dbReference>
<evidence type="ECO:0000313" key="1">
    <source>
        <dbReference type="EMBL" id="SCL59349.1"/>
    </source>
</evidence>
<organism evidence="1 3">
    <name type="scientific">Micromonospora peucetia</name>
    <dbReference type="NCBI Taxonomy" id="47871"/>
    <lineage>
        <taxon>Bacteria</taxon>
        <taxon>Bacillati</taxon>
        <taxon>Actinomycetota</taxon>
        <taxon>Actinomycetes</taxon>
        <taxon>Micromonosporales</taxon>
        <taxon>Micromonosporaceae</taxon>
        <taxon>Micromonospora</taxon>
    </lineage>
</organism>
<dbReference type="SUPFAM" id="SSF102198">
    <property type="entry name" value="Putative cyclase"/>
    <property type="match status" value="1"/>
</dbReference>
<accession>A0A1C6UZB0</accession>
<reference evidence="1 3" key="1">
    <citation type="submission" date="2016-06" db="EMBL/GenBank/DDBJ databases">
        <authorList>
            <person name="Kjaerup R.B."/>
            <person name="Dalgaard T.S."/>
            <person name="Juul-Madsen H.R."/>
        </authorList>
    </citation>
    <scope>NUCLEOTIDE SEQUENCE [LARGE SCALE GENOMIC DNA]</scope>
    <source>
        <strain evidence="1 3">DSM 43363</strain>
    </source>
</reference>
<dbReference type="OrthoDB" id="7067800at2"/>
<evidence type="ECO:0000313" key="3">
    <source>
        <dbReference type="Proteomes" id="UP000199343"/>
    </source>
</evidence>
<dbReference type="AlphaFoldDB" id="A0A1C6UZB0"/>
<dbReference type="EMBL" id="CP109071">
    <property type="protein sequence ID" value="WSA35091.1"/>
    <property type="molecule type" value="Genomic_DNA"/>
</dbReference>
<dbReference type="Gene3D" id="3.50.30.50">
    <property type="entry name" value="Putative cyclase"/>
    <property type="match status" value="1"/>
</dbReference>
<dbReference type="STRING" id="47871.GA0070608_2131"/>
<dbReference type="GO" id="GO:0019441">
    <property type="term" value="P:L-tryptophan catabolic process to kynurenine"/>
    <property type="evidence" value="ECO:0007669"/>
    <property type="project" value="InterPro"/>
</dbReference>
<dbReference type="Proteomes" id="UP000199343">
    <property type="component" value="Unassembled WGS sequence"/>
</dbReference>
<evidence type="ECO:0000313" key="4">
    <source>
        <dbReference type="Proteomes" id="UP001334804"/>
    </source>
</evidence>
<dbReference type="InterPro" id="IPR037175">
    <property type="entry name" value="KFase_sf"/>
</dbReference>
<reference evidence="2 4" key="2">
    <citation type="submission" date="2022-10" db="EMBL/GenBank/DDBJ databases">
        <title>The complete genomes of actinobacterial strains from the NBC collection.</title>
        <authorList>
            <person name="Joergensen T.S."/>
            <person name="Alvarez Arevalo M."/>
            <person name="Sterndorff E.B."/>
            <person name="Faurdal D."/>
            <person name="Vuksanovic O."/>
            <person name="Mourched A.-S."/>
            <person name="Charusanti P."/>
            <person name="Shaw S."/>
            <person name="Blin K."/>
            <person name="Weber T."/>
        </authorList>
    </citation>
    <scope>NUCLEOTIDE SEQUENCE [LARGE SCALE GENOMIC DNA]</scope>
    <source>
        <strain evidence="2 4">NBC 01809</strain>
    </source>
</reference>
<dbReference type="Pfam" id="PF04199">
    <property type="entry name" value="Cyclase"/>
    <property type="match status" value="1"/>
</dbReference>
<proteinExistence type="predicted"/>
<dbReference type="PANTHER" id="PTHR34861">
    <property type="match status" value="1"/>
</dbReference>